<dbReference type="InterPro" id="IPR051796">
    <property type="entry name" value="ISF_SsuE-like"/>
</dbReference>
<dbReference type="InterPro" id="IPR005025">
    <property type="entry name" value="FMN_Rdtase-like_dom"/>
</dbReference>
<dbReference type="KEGG" id="dti:Desti_4284"/>
<dbReference type="AlphaFoldDB" id="I4CBH7"/>
<dbReference type="Proteomes" id="UP000006055">
    <property type="component" value="Chromosome"/>
</dbReference>
<sequence length="198" mass="21545">MKVLGIYGSPRKCGNSDILLDEALKGAESAGADVSTVYCSDVTVSGCLECGGCDETGECVVDDDMQSIYPKLVEADVIFLSTPIFFYGPTAQAKAVIDRSQALWCRRMLEKKPEDHKKYASGRGYLIAVGATKGANLFEGIQLVAKYFYDALDMSYEGGLFVRSVEKKGDINNFPEYLKQAFDLGVTAVSSGRRADRD</sequence>
<evidence type="ECO:0000256" key="1">
    <source>
        <dbReference type="ARBA" id="ARBA00022630"/>
    </source>
</evidence>
<dbReference type="EMBL" id="CP003360">
    <property type="protein sequence ID" value="AFM26918.1"/>
    <property type="molecule type" value="Genomic_DNA"/>
</dbReference>
<reference evidence="5" key="1">
    <citation type="submission" date="2012-06" db="EMBL/GenBank/DDBJ databases">
        <title>Complete sequence of chromosome of Desulfomonile tiedjei DSM 6799.</title>
        <authorList>
            <person name="Lucas S."/>
            <person name="Copeland A."/>
            <person name="Lapidus A."/>
            <person name="Glavina del Rio T."/>
            <person name="Dalin E."/>
            <person name="Tice H."/>
            <person name="Bruce D."/>
            <person name="Goodwin L."/>
            <person name="Pitluck S."/>
            <person name="Peters L."/>
            <person name="Ovchinnikova G."/>
            <person name="Zeytun A."/>
            <person name="Lu M."/>
            <person name="Kyrpides N."/>
            <person name="Mavromatis K."/>
            <person name="Ivanova N."/>
            <person name="Brettin T."/>
            <person name="Detter J.C."/>
            <person name="Han C."/>
            <person name="Larimer F."/>
            <person name="Land M."/>
            <person name="Hauser L."/>
            <person name="Markowitz V."/>
            <person name="Cheng J.-F."/>
            <person name="Hugenholtz P."/>
            <person name="Woyke T."/>
            <person name="Wu D."/>
            <person name="Spring S."/>
            <person name="Schroeder M."/>
            <person name="Brambilla E."/>
            <person name="Klenk H.-P."/>
            <person name="Eisen J.A."/>
        </authorList>
    </citation>
    <scope>NUCLEOTIDE SEQUENCE [LARGE SCALE GENOMIC DNA]</scope>
    <source>
        <strain evidence="5">ATCC 49306 / DSM 6799 / DCB-1</strain>
    </source>
</reference>
<dbReference type="PANTHER" id="PTHR43278:SF2">
    <property type="entry name" value="IRON-SULFUR FLAVOPROTEIN"/>
    <property type="match status" value="1"/>
</dbReference>
<dbReference type="eggNOG" id="COG0655">
    <property type="taxonomic scope" value="Bacteria"/>
</dbReference>
<dbReference type="PANTHER" id="PTHR43278">
    <property type="entry name" value="NAD(P)H-DEPENDENT FMN-CONTAINING OXIDOREDUCTASE YWQN-RELATED"/>
    <property type="match status" value="1"/>
</dbReference>
<evidence type="ECO:0000313" key="4">
    <source>
        <dbReference type="EMBL" id="AFM26918.1"/>
    </source>
</evidence>
<proteinExistence type="predicted"/>
<dbReference type="Pfam" id="PF03358">
    <property type="entry name" value="FMN_red"/>
    <property type="match status" value="1"/>
</dbReference>
<evidence type="ECO:0000259" key="3">
    <source>
        <dbReference type="Pfam" id="PF03358"/>
    </source>
</evidence>
<feature type="domain" description="NADPH-dependent FMN reductase-like" evidence="3">
    <location>
        <begin position="1"/>
        <end position="113"/>
    </location>
</feature>
<organism evidence="4 5">
    <name type="scientific">Desulfomonile tiedjei (strain ATCC 49306 / DSM 6799 / DCB-1)</name>
    <dbReference type="NCBI Taxonomy" id="706587"/>
    <lineage>
        <taxon>Bacteria</taxon>
        <taxon>Pseudomonadati</taxon>
        <taxon>Thermodesulfobacteriota</taxon>
        <taxon>Desulfomonilia</taxon>
        <taxon>Desulfomonilales</taxon>
        <taxon>Desulfomonilaceae</taxon>
        <taxon>Desulfomonile</taxon>
    </lineage>
</organism>
<dbReference type="STRING" id="706587.Desti_4284"/>
<protein>
    <submittedName>
        <fullName evidence="4">Multimeric flavodoxin WrbA</fullName>
    </submittedName>
</protein>
<keyword evidence="5" id="KW-1185">Reference proteome</keyword>
<accession>I4CBH7</accession>
<dbReference type="RefSeq" id="WP_014812038.1">
    <property type="nucleotide sequence ID" value="NC_018025.1"/>
</dbReference>
<dbReference type="SUPFAM" id="SSF52218">
    <property type="entry name" value="Flavoproteins"/>
    <property type="match status" value="1"/>
</dbReference>
<dbReference type="Gene3D" id="3.40.50.360">
    <property type="match status" value="1"/>
</dbReference>
<name>I4CBH7_DESTA</name>
<dbReference type="InterPro" id="IPR029039">
    <property type="entry name" value="Flavoprotein-like_sf"/>
</dbReference>
<evidence type="ECO:0000256" key="2">
    <source>
        <dbReference type="ARBA" id="ARBA00022643"/>
    </source>
</evidence>
<dbReference type="OrthoDB" id="9805976at2"/>
<dbReference type="HOGENOM" id="CLU_050993_4_1_7"/>
<evidence type="ECO:0000313" key="5">
    <source>
        <dbReference type="Proteomes" id="UP000006055"/>
    </source>
</evidence>
<dbReference type="GO" id="GO:0016491">
    <property type="term" value="F:oxidoreductase activity"/>
    <property type="evidence" value="ECO:0007669"/>
    <property type="project" value="InterPro"/>
</dbReference>
<keyword evidence="1" id="KW-0285">Flavoprotein</keyword>
<keyword evidence="2" id="KW-0288">FMN</keyword>
<gene>
    <name evidence="4" type="ordered locus">Desti_4284</name>
</gene>